<organism evidence="1 2">
    <name type="scientific">Deefgea chitinilytica</name>
    <dbReference type="NCBI Taxonomy" id="570276"/>
    <lineage>
        <taxon>Bacteria</taxon>
        <taxon>Pseudomonadati</taxon>
        <taxon>Pseudomonadota</taxon>
        <taxon>Betaproteobacteria</taxon>
        <taxon>Neisseriales</taxon>
        <taxon>Chitinibacteraceae</taxon>
        <taxon>Deefgea</taxon>
    </lineage>
</organism>
<accession>A0ABS2CEA0</accession>
<comment type="caution">
    <text evidence="1">The sequence shown here is derived from an EMBL/GenBank/DDBJ whole genome shotgun (WGS) entry which is preliminary data.</text>
</comment>
<evidence type="ECO:0000313" key="2">
    <source>
        <dbReference type="Proteomes" id="UP001195660"/>
    </source>
</evidence>
<reference evidence="1 2" key="1">
    <citation type="submission" date="2019-11" db="EMBL/GenBank/DDBJ databases">
        <title>Novel Deefgea species.</title>
        <authorList>
            <person name="Han J.-H."/>
        </authorList>
    </citation>
    <scope>NUCLEOTIDE SEQUENCE [LARGE SCALE GENOMIC DNA]</scope>
    <source>
        <strain evidence="1 2">LMG 24817</strain>
    </source>
</reference>
<gene>
    <name evidence="1" type="ORF">GM173_09385</name>
</gene>
<dbReference type="Proteomes" id="UP001195660">
    <property type="component" value="Unassembled WGS sequence"/>
</dbReference>
<name>A0ABS2CEA0_9NEIS</name>
<proteinExistence type="predicted"/>
<dbReference type="EMBL" id="WOFE01000003">
    <property type="protein sequence ID" value="MBM5571793.1"/>
    <property type="molecule type" value="Genomic_DNA"/>
</dbReference>
<evidence type="ECO:0000313" key="1">
    <source>
        <dbReference type="EMBL" id="MBM5571793.1"/>
    </source>
</evidence>
<sequence>MITAFNLAGFFAAHAIWCVSDGEVLTPMFAYVDDHDKKMERLDVGGDLEKSVDYGKQMLESNNSDANDAVLLYDGRITINGDKIDAIIVEIRCYFSPSSKAIMAIPYKTAAVGDFRVFKPKLLQWDNCDDFSLDSAFESFFYGVDSHEKGSAVWDKAIDQSM</sequence>
<protein>
    <submittedName>
        <fullName evidence="1">Uncharacterized protein</fullName>
    </submittedName>
</protein>
<dbReference type="RefSeq" id="WP_203571117.1">
    <property type="nucleotide sequence ID" value="NZ_WOFE01000003.1"/>
</dbReference>
<keyword evidence="2" id="KW-1185">Reference proteome</keyword>